<keyword evidence="3" id="KW-1185">Reference proteome</keyword>
<organism evidence="2 3">
    <name type="scientific">Pleuronectes platessa</name>
    <name type="common">European plaice</name>
    <dbReference type="NCBI Taxonomy" id="8262"/>
    <lineage>
        <taxon>Eukaryota</taxon>
        <taxon>Metazoa</taxon>
        <taxon>Chordata</taxon>
        <taxon>Craniata</taxon>
        <taxon>Vertebrata</taxon>
        <taxon>Euteleostomi</taxon>
        <taxon>Actinopterygii</taxon>
        <taxon>Neopterygii</taxon>
        <taxon>Teleostei</taxon>
        <taxon>Neoteleostei</taxon>
        <taxon>Acanthomorphata</taxon>
        <taxon>Carangaria</taxon>
        <taxon>Pleuronectiformes</taxon>
        <taxon>Pleuronectoidei</taxon>
        <taxon>Pleuronectidae</taxon>
        <taxon>Pleuronectes</taxon>
    </lineage>
</organism>
<dbReference type="EMBL" id="CADEAL010004088">
    <property type="protein sequence ID" value="CAB1451394.1"/>
    <property type="molecule type" value="Genomic_DNA"/>
</dbReference>
<sequence length="131" mass="14380">MSRVFQPRGGHDDDLGLNSSPASGKLPLTSYFPPTGSGGLAFPRRVNTVSARAARRSGQISEETHARRPHVERARRLVSPRRVHLNTTGLQCSPPRRNVVLETICQDVVVFVQLGLTEASSLSDKSRRLLL</sequence>
<reference evidence="2" key="1">
    <citation type="submission" date="2020-03" db="EMBL/GenBank/DDBJ databases">
        <authorList>
            <person name="Weist P."/>
        </authorList>
    </citation>
    <scope>NUCLEOTIDE SEQUENCE</scope>
</reference>
<feature type="region of interest" description="Disordered" evidence="1">
    <location>
        <begin position="1"/>
        <end position="30"/>
    </location>
</feature>
<feature type="region of interest" description="Disordered" evidence="1">
    <location>
        <begin position="51"/>
        <end position="74"/>
    </location>
</feature>
<dbReference type="Proteomes" id="UP001153269">
    <property type="component" value="Unassembled WGS sequence"/>
</dbReference>
<evidence type="ECO:0000313" key="3">
    <source>
        <dbReference type="Proteomes" id="UP001153269"/>
    </source>
</evidence>
<protein>
    <submittedName>
        <fullName evidence="2">Uncharacterized protein</fullName>
    </submittedName>
</protein>
<proteinExistence type="predicted"/>
<gene>
    <name evidence="2" type="ORF">PLEPLA_LOCUS39088</name>
</gene>
<accession>A0A9N7Z7C6</accession>
<comment type="caution">
    <text evidence="2">The sequence shown here is derived from an EMBL/GenBank/DDBJ whole genome shotgun (WGS) entry which is preliminary data.</text>
</comment>
<evidence type="ECO:0000313" key="2">
    <source>
        <dbReference type="EMBL" id="CAB1451394.1"/>
    </source>
</evidence>
<feature type="compositionally biased region" description="Basic and acidic residues" evidence="1">
    <location>
        <begin position="62"/>
        <end position="74"/>
    </location>
</feature>
<dbReference type="AlphaFoldDB" id="A0A9N7Z7C6"/>
<evidence type="ECO:0000256" key="1">
    <source>
        <dbReference type="SAM" id="MobiDB-lite"/>
    </source>
</evidence>
<name>A0A9N7Z7C6_PLEPL</name>